<dbReference type="Pfam" id="PF05553">
    <property type="entry name" value="DUF761"/>
    <property type="match status" value="1"/>
</dbReference>
<dbReference type="Proteomes" id="UP001293593">
    <property type="component" value="Unassembled WGS sequence"/>
</dbReference>
<feature type="region of interest" description="Disordered" evidence="1">
    <location>
        <begin position="177"/>
        <end position="332"/>
    </location>
</feature>
<accession>A0AAE1M6X6</accession>
<proteinExistence type="predicted"/>
<dbReference type="PANTHER" id="PTHR33098">
    <property type="entry name" value="COTTON FIBER (DUF761)"/>
    <property type="match status" value="1"/>
</dbReference>
<dbReference type="AlphaFoldDB" id="A0AAE1M6X6"/>
<keyword evidence="2" id="KW-0812">Transmembrane</keyword>
<dbReference type="PANTHER" id="PTHR33098:SF117">
    <property type="entry name" value="COTTON FIBER (DUF761)"/>
    <property type="match status" value="1"/>
</dbReference>
<keyword evidence="2" id="KW-0472">Membrane</keyword>
<feature type="compositionally biased region" description="Low complexity" evidence="1">
    <location>
        <begin position="193"/>
        <end position="204"/>
    </location>
</feature>
<keyword evidence="2" id="KW-1133">Transmembrane helix</keyword>
<name>A0AAE1M6X6_9FABA</name>
<dbReference type="Pfam" id="PF14364">
    <property type="entry name" value="DUF4408"/>
    <property type="match status" value="1"/>
</dbReference>
<dbReference type="InterPro" id="IPR008480">
    <property type="entry name" value="DUF761_pln"/>
</dbReference>
<evidence type="ECO:0000313" key="4">
    <source>
        <dbReference type="EMBL" id="KAK4255742.1"/>
    </source>
</evidence>
<keyword evidence="5" id="KW-1185">Reference proteome</keyword>
<evidence type="ECO:0000259" key="3">
    <source>
        <dbReference type="Pfam" id="PF14364"/>
    </source>
</evidence>
<feature type="transmembrane region" description="Helical" evidence="2">
    <location>
        <begin position="57"/>
        <end position="76"/>
    </location>
</feature>
<organism evidence="4 5">
    <name type="scientific">Acacia crassicarpa</name>
    <name type="common">northern wattle</name>
    <dbReference type="NCBI Taxonomy" id="499986"/>
    <lineage>
        <taxon>Eukaryota</taxon>
        <taxon>Viridiplantae</taxon>
        <taxon>Streptophyta</taxon>
        <taxon>Embryophyta</taxon>
        <taxon>Tracheophyta</taxon>
        <taxon>Spermatophyta</taxon>
        <taxon>Magnoliopsida</taxon>
        <taxon>eudicotyledons</taxon>
        <taxon>Gunneridae</taxon>
        <taxon>Pentapetalae</taxon>
        <taxon>rosids</taxon>
        <taxon>fabids</taxon>
        <taxon>Fabales</taxon>
        <taxon>Fabaceae</taxon>
        <taxon>Caesalpinioideae</taxon>
        <taxon>mimosoid clade</taxon>
        <taxon>Acacieae</taxon>
        <taxon>Acacia</taxon>
    </lineage>
</organism>
<gene>
    <name evidence="4" type="ORF">QN277_008701</name>
</gene>
<sequence length="370" mass="41214">MASLSNWALSPKLVLVSTGLLSLGVALKLSVPLVSDFIVSDVPNIWSFFLTWLRPPYLYILVNFIIISIAASSKFLNHKLDDLAHSPDPLVALPSDPVKMSGEVCQEYAVYNVANAAVSEANMISGDLLTNDSQYSASNYIISKGYVDDLRGREMALEVQQGRISNAEKMSIRDREIENEESVHAPSSVMTGLQSSDSLSFSSLNDDEKSPISARFGHRKAAKSSPQGGKAALGVAKPKRQDTLESTWRTMTEGRAMPLTRHLKKSDTMDSHLRRNATPLRDQNGWTPPPNSKMTKKSETFSEQSRACKENYSPASSSPGSAKMRKEASLSQDELNRRVEAFIRKFNQEMRLQRQESFKQYREMISRGTR</sequence>
<evidence type="ECO:0000256" key="2">
    <source>
        <dbReference type="SAM" id="Phobius"/>
    </source>
</evidence>
<dbReference type="EMBL" id="JAWXYG010000013">
    <property type="protein sequence ID" value="KAK4255742.1"/>
    <property type="molecule type" value="Genomic_DNA"/>
</dbReference>
<feature type="domain" description="DUF4408" evidence="3">
    <location>
        <begin position="43"/>
        <end position="75"/>
    </location>
</feature>
<comment type="caution">
    <text evidence="4">The sequence shown here is derived from an EMBL/GenBank/DDBJ whole genome shotgun (WGS) entry which is preliminary data.</text>
</comment>
<reference evidence="4" key="1">
    <citation type="submission" date="2023-10" db="EMBL/GenBank/DDBJ databases">
        <title>Chromosome-level genome of the transformable northern wattle, Acacia crassicarpa.</title>
        <authorList>
            <person name="Massaro I."/>
            <person name="Sinha N.R."/>
            <person name="Poethig S."/>
            <person name="Leichty A.R."/>
        </authorList>
    </citation>
    <scope>NUCLEOTIDE SEQUENCE</scope>
    <source>
        <strain evidence="4">Acra3RX</strain>
        <tissue evidence="4">Leaf</tissue>
    </source>
</reference>
<dbReference type="InterPro" id="IPR025520">
    <property type="entry name" value="DUF4408"/>
</dbReference>
<evidence type="ECO:0000256" key="1">
    <source>
        <dbReference type="SAM" id="MobiDB-lite"/>
    </source>
</evidence>
<evidence type="ECO:0000313" key="5">
    <source>
        <dbReference type="Proteomes" id="UP001293593"/>
    </source>
</evidence>
<protein>
    <recommendedName>
        <fullName evidence="3">DUF4408 domain-containing protein</fullName>
    </recommendedName>
</protein>